<dbReference type="CDD" id="cd06186">
    <property type="entry name" value="NOX_Duox_like_FAD_NADP"/>
    <property type="match status" value="1"/>
</dbReference>
<comment type="subcellular location">
    <subcellularLocation>
        <location evidence="1">Membrane</location>
        <topology evidence="1">Multi-pass membrane protein</topology>
    </subcellularLocation>
</comment>
<dbReference type="FunFam" id="1.10.238.10:FF:000049">
    <property type="entry name" value="Respiratory burst oxidase homolog A"/>
    <property type="match status" value="1"/>
</dbReference>
<feature type="transmembrane region" description="Helical" evidence="13">
    <location>
        <begin position="484"/>
        <end position="504"/>
    </location>
</feature>
<dbReference type="SUPFAM" id="SSF63380">
    <property type="entry name" value="Riboflavin synthase domain-like"/>
    <property type="match status" value="1"/>
</dbReference>
<keyword evidence="11" id="KW-0560">Oxidoreductase</keyword>
<protein>
    <submittedName>
        <fullName evidence="16">Uncharacterized protein</fullName>
    </submittedName>
</protein>
<evidence type="ECO:0000256" key="11">
    <source>
        <dbReference type="ARBA" id="ARBA00023002"/>
    </source>
</evidence>
<evidence type="ECO:0000256" key="5">
    <source>
        <dbReference type="ARBA" id="ARBA00022692"/>
    </source>
</evidence>
<dbReference type="AlphaFoldDB" id="A0AA38YJL8"/>
<feature type="transmembrane region" description="Helical" evidence="13">
    <location>
        <begin position="392"/>
        <end position="412"/>
    </location>
</feature>
<dbReference type="SFLD" id="SFLDG01169">
    <property type="entry name" value="NADPH_oxidase_subgroup_(NOX)"/>
    <property type="match status" value="1"/>
</dbReference>
<dbReference type="GO" id="GO:0016175">
    <property type="term" value="F:superoxide-generating NAD(P)H oxidase activity"/>
    <property type="evidence" value="ECO:0007669"/>
    <property type="project" value="UniProtKB-ARBA"/>
</dbReference>
<keyword evidence="5 13" id="KW-0812">Transmembrane</keyword>
<dbReference type="SMART" id="SM00054">
    <property type="entry name" value="EFh"/>
    <property type="match status" value="1"/>
</dbReference>
<dbReference type="GO" id="GO:0005886">
    <property type="term" value="C:plasma membrane"/>
    <property type="evidence" value="ECO:0007669"/>
    <property type="project" value="TreeGrafter"/>
</dbReference>
<dbReference type="Gene3D" id="2.40.30.10">
    <property type="entry name" value="Translation factors"/>
    <property type="match status" value="1"/>
</dbReference>
<keyword evidence="17" id="KW-1185">Reference proteome</keyword>
<dbReference type="CDD" id="cd00051">
    <property type="entry name" value="EFh"/>
    <property type="match status" value="1"/>
</dbReference>
<proteinExistence type="inferred from homology"/>
<accession>A0AA38YJL8</accession>
<dbReference type="InterPro" id="IPR018247">
    <property type="entry name" value="EF_Hand_1_Ca_BS"/>
</dbReference>
<feature type="transmembrane region" description="Helical" evidence="13">
    <location>
        <begin position="313"/>
        <end position="332"/>
    </location>
</feature>
<evidence type="ECO:0000313" key="17">
    <source>
        <dbReference type="Proteomes" id="UP001168098"/>
    </source>
</evidence>
<dbReference type="InterPro" id="IPR013112">
    <property type="entry name" value="FAD-bd_8"/>
</dbReference>
<dbReference type="GO" id="GO:0005509">
    <property type="term" value="F:calcium ion binding"/>
    <property type="evidence" value="ECO:0007669"/>
    <property type="project" value="InterPro"/>
</dbReference>
<keyword evidence="12 13" id="KW-0472">Membrane</keyword>
<evidence type="ECO:0000256" key="13">
    <source>
        <dbReference type="SAM" id="Phobius"/>
    </source>
</evidence>
<evidence type="ECO:0000256" key="7">
    <source>
        <dbReference type="ARBA" id="ARBA00022827"/>
    </source>
</evidence>
<keyword evidence="8" id="KW-0106">Calcium</keyword>
<dbReference type="InterPro" id="IPR017938">
    <property type="entry name" value="Riboflavin_synthase-like_b-brl"/>
</dbReference>
<dbReference type="Proteomes" id="UP001168098">
    <property type="component" value="Unassembled WGS sequence"/>
</dbReference>
<keyword evidence="4" id="KW-0285">Flavoprotein</keyword>
<dbReference type="PANTHER" id="PTHR11972">
    <property type="entry name" value="NADPH OXIDASE"/>
    <property type="match status" value="1"/>
</dbReference>
<evidence type="ECO:0000256" key="1">
    <source>
        <dbReference type="ARBA" id="ARBA00004141"/>
    </source>
</evidence>
<dbReference type="InterPro" id="IPR017927">
    <property type="entry name" value="FAD-bd_FR_type"/>
</dbReference>
<evidence type="ECO:0000259" key="15">
    <source>
        <dbReference type="PROSITE" id="PS51384"/>
    </source>
</evidence>
<dbReference type="Gene3D" id="1.10.238.10">
    <property type="entry name" value="EF-hand"/>
    <property type="match status" value="1"/>
</dbReference>
<sequence>MDVQKMKTDDHVSDDIKLDVPDVSAAVHGVKTTGEDAQSALHAEGEEHRFSFRALVRGVSARIRNVSDELKRSVSDELKSLGSWKSTPSSRYEPANSAALHALTGLKFIRQTDGSAGWPDVENSFKQLTASTNGLLPRSRFAECIGMGEESKEFGGKLFDALARRREIKDDSINKAQLKQFWDQISDESFYSRLQTFFDMVDKDADGRITEEEVKEIITLSASTNHLSNIQKEADEYAALIMEALDPKNVGYVQVHKLEMVLLEASKQTTRGDSRNLSQLLSQQLRRPALENNPLIRCCQGTKYLLKDNWRRVWIIALWVAVMLGLFAYKFVQYRNRAAYQVMGYCVCMAKGAAETLKLNMALILLPVCRNTMTWLRNKTKLSVIVPFDDNLNFHMVVAVGVAVGTGIHVVYHMACDFPRLIHASSDRFALLEPYFKEQPSYWELVKGVEGVTGILMVVLMVVAFTLATPWLRRGKLTGFNAFWYSHHLFVIVYALLVVHGLYLYLSKEWYQKTTWMYLAVPVVLYALERLTRAFRSSIHPVRIVKAVDYPGRRGVLALHMQKPDKDFEYRSGQYMFVNCPAVSPFEWHPFSITSAPRDDYLSVHIQAVGDWTRQIKKVFSEESPSGKGGYSEGENHPNYPKVLIDGPYGAPAQEYKNYEAVMLVGLGIGATPMISIVKDILHNIKEMEEGEPADMEGGNGAGGEYDNEFKTKRAYFYWMTREQDSFHWFEGVMDEVAELDHNEVIELHNHCTSVHEEGDARSALIAMIQDLNHAKKGYDVVSGTRVKSHFGKPNWRSVFKYIARKNPDTNVGVFYCGPPGPTKQLRELALNFSHETSTQFDFHKENF</sequence>
<dbReference type="EMBL" id="JARBHA010000019">
    <property type="protein sequence ID" value="KAJ9671652.1"/>
    <property type="molecule type" value="Genomic_DNA"/>
</dbReference>
<dbReference type="InterPro" id="IPR002048">
    <property type="entry name" value="EF_hand_dom"/>
</dbReference>
<comment type="similarity">
    <text evidence="2">Belongs to the RBOH (TC 5.B.1.3) family.</text>
</comment>
<dbReference type="SFLD" id="SFLDG01168">
    <property type="entry name" value="Ferric_reductase_subgroup_(FRE"/>
    <property type="match status" value="1"/>
</dbReference>
<keyword evidence="3" id="KW-0575">Peroxidase</keyword>
<dbReference type="PROSITE" id="PS51384">
    <property type="entry name" value="FAD_FR"/>
    <property type="match status" value="1"/>
</dbReference>
<evidence type="ECO:0000259" key="14">
    <source>
        <dbReference type="PROSITE" id="PS50222"/>
    </source>
</evidence>
<keyword evidence="9" id="KW-0521">NADP</keyword>
<dbReference type="PROSITE" id="PS00018">
    <property type="entry name" value="EF_HAND_1"/>
    <property type="match status" value="1"/>
</dbReference>
<evidence type="ECO:0000256" key="2">
    <source>
        <dbReference type="ARBA" id="ARBA00007975"/>
    </source>
</evidence>
<evidence type="ECO:0000256" key="4">
    <source>
        <dbReference type="ARBA" id="ARBA00022630"/>
    </source>
</evidence>
<keyword evidence="7" id="KW-0274">FAD</keyword>
<name>A0AA38YJL8_VITRO</name>
<dbReference type="InterPro" id="IPR013121">
    <property type="entry name" value="Fe_red_NAD-bd_6"/>
</dbReference>
<gene>
    <name evidence="16" type="ORF">PVL29_025385</name>
</gene>
<dbReference type="Pfam" id="PF08022">
    <property type="entry name" value="FAD_binding_8"/>
    <property type="match status" value="1"/>
</dbReference>
<dbReference type="InterPro" id="IPR013130">
    <property type="entry name" value="Fe3_Rdtase_TM_dom"/>
</dbReference>
<feature type="transmembrane region" description="Helical" evidence="13">
    <location>
        <begin position="451"/>
        <end position="472"/>
    </location>
</feature>
<keyword evidence="10 13" id="KW-1133">Transmembrane helix</keyword>
<dbReference type="FunFam" id="2.40.30.10:FF:000059">
    <property type="entry name" value="dual oxidase isoform X1"/>
    <property type="match status" value="1"/>
</dbReference>
<dbReference type="Pfam" id="PF08030">
    <property type="entry name" value="NAD_binding_6"/>
    <property type="match status" value="1"/>
</dbReference>
<evidence type="ECO:0000256" key="10">
    <source>
        <dbReference type="ARBA" id="ARBA00022989"/>
    </source>
</evidence>
<dbReference type="InterPro" id="IPR050369">
    <property type="entry name" value="RBOH/FRE"/>
</dbReference>
<dbReference type="PROSITE" id="PS50222">
    <property type="entry name" value="EF_HAND_2"/>
    <property type="match status" value="1"/>
</dbReference>
<comment type="caution">
    <text evidence="16">The sequence shown here is derived from an EMBL/GenBank/DDBJ whole genome shotgun (WGS) entry which is preliminary data.</text>
</comment>
<feature type="domain" description="FAD-binding FR-type" evidence="15">
    <location>
        <begin position="537"/>
        <end position="655"/>
    </location>
</feature>
<dbReference type="SUPFAM" id="SSF52343">
    <property type="entry name" value="Ferredoxin reductase-like, C-terminal NADP-linked domain"/>
    <property type="match status" value="1"/>
</dbReference>
<dbReference type="InterPro" id="IPR011992">
    <property type="entry name" value="EF-hand-dom_pair"/>
</dbReference>
<dbReference type="InterPro" id="IPR039261">
    <property type="entry name" value="FNR_nucleotide-bd"/>
</dbReference>
<dbReference type="SUPFAM" id="SSF47473">
    <property type="entry name" value="EF-hand"/>
    <property type="match status" value="1"/>
</dbReference>
<evidence type="ECO:0000256" key="6">
    <source>
        <dbReference type="ARBA" id="ARBA00022723"/>
    </source>
</evidence>
<evidence type="ECO:0000256" key="9">
    <source>
        <dbReference type="ARBA" id="ARBA00022857"/>
    </source>
</evidence>
<dbReference type="Gene3D" id="3.40.50.80">
    <property type="entry name" value="Nucleotide-binding domain of ferredoxin-NADP reductase (FNR) module"/>
    <property type="match status" value="1"/>
</dbReference>
<dbReference type="GO" id="GO:0009653">
    <property type="term" value="P:anatomical structure morphogenesis"/>
    <property type="evidence" value="ECO:0007669"/>
    <property type="project" value="UniProtKB-ARBA"/>
</dbReference>
<reference evidence="16 17" key="1">
    <citation type="journal article" date="2023" name="BMC Biotechnol.">
        <title>Vitis rotundifolia cv Carlos genome sequencing.</title>
        <authorList>
            <person name="Huff M."/>
            <person name="Hulse-Kemp A."/>
            <person name="Scheffler B."/>
            <person name="Youngblood R."/>
            <person name="Simpson S."/>
            <person name="Babiker E."/>
            <person name="Staton M."/>
        </authorList>
    </citation>
    <scope>NUCLEOTIDE SEQUENCE [LARGE SCALE GENOMIC DNA]</scope>
    <source>
        <tissue evidence="16">Leaf</tissue>
    </source>
</reference>
<dbReference type="GO" id="GO:0016174">
    <property type="term" value="F:NAD(P)H oxidase H2O2-forming activity"/>
    <property type="evidence" value="ECO:0007669"/>
    <property type="project" value="TreeGrafter"/>
</dbReference>
<keyword evidence="6" id="KW-0479">Metal-binding</keyword>
<dbReference type="GO" id="GO:0004601">
    <property type="term" value="F:peroxidase activity"/>
    <property type="evidence" value="ECO:0007669"/>
    <property type="project" value="UniProtKB-KW"/>
</dbReference>
<feature type="domain" description="EF-hand" evidence="14">
    <location>
        <begin position="189"/>
        <end position="224"/>
    </location>
</feature>
<dbReference type="Pfam" id="PF08414">
    <property type="entry name" value="NADPH_Ox"/>
    <property type="match status" value="1"/>
</dbReference>
<dbReference type="FunFam" id="3.40.50.80:FF:000040">
    <property type="entry name" value="Respiratory burst oxidase protein D"/>
    <property type="match status" value="1"/>
</dbReference>
<organism evidence="16 17">
    <name type="scientific">Vitis rotundifolia</name>
    <name type="common">Muscadine grape</name>
    <dbReference type="NCBI Taxonomy" id="103349"/>
    <lineage>
        <taxon>Eukaryota</taxon>
        <taxon>Viridiplantae</taxon>
        <taxon>Streptophyta</taxon>
        <taxon>Embryophyta</taxon>
        <taxon>Tracheophyta</taxon>
        <taxon>Spermatophyta</taxon>
        <taxon>Magnoliopsida</taxon>
        <taxon>eudicotyledons</taxon>
        <taxon>Gunneridae</taxon>
        <taxon>Pentapetalae</taxon>
        <taxon>rosids</taxon>
        <taxon>Vitales</taxon>
        <taxon>Vitaceae</taxon>
        <taxon>Viteae</taxon>
        <taxon>Vitis</taxon>
    </lineage>
</organism>
<dbReference type="Pfam" id="PF01794">
    <property type="entry name" value="Ferric_reduct"/>
    <property type="match status" value="1"/>
</dbReference>
<evidence type="ECO:0000313" key="16">
    <source>
        <dbReference type="EMBL" id="KAJ9671652.1"/>
    </source>
</evidence>
<evidence type="ECO:0000256" key="3">
    <source>
        <dbReference type="ARBA" id="ARBA00022559"/>
    </source>
</evidence>
<evidence type="ECO:0000256" key="8">
    <source>
        <dbReference type="ARBA" id="ARBA00022837"/>
    </source>
</evidence>
<evidence type="ECO:0000256" key="12">
    <source>
        <dbReference type="ARBA" id="ARBA00023136"/>
    </source>
</evidence>
<dbReference type="GO" id="GO:0042742">
    <property type="term" value="P:defense response to bacterium"/>
    <property type="evidence" value="ECO:0007669"/>
    <property type="project" value="UniProtKB-ARBA"/>
</dbReference>
<dbReference type="PANTHER" id="PTHR11972:SF197">
    <property type="entry name" value="RESPIRATORY BURST OXIDASE HOMOLOG PROTEIN D"/>
    <property type="match status" value="1"/>
</dbReference>
<dbReference type="InterPro" id="IPR013623">
    <property type="entry name" value="NADPH_Ox"/>
</dbReference>